<evidence type="ECO:0000259" key="2">
    <source>
        <dbReference type="Pfam" id="PF12430"/>
    </source>
</evidence>
<gene>
    <name evidence="3" type="ORF">DPMN_058585</name>
</gene>
<proteinExistence type="predicted"/>
<comment type="caution">
    <text evidence="3">The sequence shown here is derived from an EMBL/GenBank/DDBJ whole genome shotgun (WGS) entry which is preliminary data.</text>
</comment>
<evidence type="ECO:0000313" key="4">
    <source>
        <dbReference type="Proteomes" id="UP000828390"/>
    </source>
</evidence>
<dbReference type="InterPro" id="IPR025969">
    <property type="entry name" value="ABA_GPCR_dom"/>
</dbReference>
<name>A0A9D4C208_DREPO</name>
<reference evidence="3" key="2">
    <citation type="submission" date="2020-11" db="EMBL/GenBank/DDBJ databases">
        <authorList>
            <person name="McCartney M.A."/>
            <person name="Auch B."/>
            <person name="Kono T."/>
            <person name="Mallez S."/>
            <person name="Becker A."/>
            <person name="Gohl D.M."/>
            <person name="Silverstein K.A.T."/>
            <person name="Koren S."/>
            <person name="Bechman K.B."/>
            <person name="Herman A."/>
            <person name="Abrahante J.E."/>
            <person name="Garbe J."/>
        </authorList>
    </citation>
    <scope>NUCLEOTIDE SEQUENCE</scope>
    <source>
        <strain evidence="3">Duluth1</strain>
        <tissue evidence="3">Whole animal</tissue>
    </source>
</reference>
<keyword evidence="4" id="KW-1185">Reference proteome</keyword>
<dbReference type="GO" id="GO:0008308">
    <property type="term" value="F:voltage-gated monoatomic anion channel activity"/>
    <property type="evidence" value="ECO:0007669"/>
    <property type="project" value="TreeGrafter"/>
</dbReference>
<organism evidence="3 4">
    <name type="scientific">Dreissena polymorpha</name>
    <name type="common">Zebra mussel</name>
    <name type="synonym">Mytilus polymorpha</name>
    <dbReference type="NCBI Taxonomy" id="45954"/>
    <lineage>
        <taxon>Eukaryota</taxon>
        <taxon>Metazoa</taxon>
        <taxon>Spiralia</taxon>
        <taxon>Lophotrochozoa</taxon>
        <taxon>Mollusca</taxon>
        <taxon>Bivalvia</taxon>
        <taxon>Autobranchia</taxon>
        <taxon>Heteroconchia</taxon>
        <taxon>Euheterodonta</taxon>
        <taxon>Imparidentia</taxon>
        <taxon>Neoheterodontei</taxon>
        <taxon>Myida</taxon>
        <taxon>Dreissenoidea</taxon>
        <taxon>Dreissenidae</taxon>
        <taxon>Dreissena</taxon>
    </lineage>
</organism>
<dbReference type="PANTHER" id="PTHR15948:SF0">
    <property type="entry name" value="GOLGI PH REGULATOR A-RELATED"/>
    <property type="match status" value="1"/>
</dbReference>
<dbReference type="EMBL" id="JAIWYP010000013">
    <property type="protein sequence ID" value="KAH3715871.1"/>
    <property type="molecule type" value="Genomic_DNA"/>
</dbReference>
<keyword evidence="1" id="KW-0472">Membrane</keyword>
<feature type="domain" description="Abscisic acid G-protein coupled receptor-like" evidence="2">
    <location>
        <begin position="14"/>
        <end position="70"/>
    </location>
</feature>
<dbReference type="AlphaFoldDB" id="A0A9D4C208"/>
<dbReference type="Pfam" id="PF12430">
    <property type="entry name" value="ABA_GPCR"/>
    <property type="match status" value="1"/>
</dbReference>
<reference evidence="3" key="1">
    <citation type="journal article" date="2019" name="bioRxiv">
        <title>The Genome of the Zebra Mussel, Dreissena polymorpha: A Resource for Invasive Species Research.</title>
        <authorList>
            <person name="McCartney M.A."/>
            <person name="Auch B."/>
            <person name="Kono T."/>
            <person name="Mallez S."/>
            <person name="Zhang Y."/>
            <person name="Obille A."/>
            <person name="Becker A."/>
            <person name="Abrahante J.E."/>
            <person name="Garbe J."/>
            <person name="Badalamenti J.P."/>
            <person name="Herman A."/>
            <person name="Mangelson H."/>
            <person name="Liachko I."/>
            <person name="Sullivan S."/>
            <person name="Sone E.D."/>
            <person name="Koren S."/>
            <person name="Silverstein K.A.T."/>
            <person name="Beckman K.B."/>
            <person name="Gohl D.M."/>
        </authorList>
    </citation>
    <scope>NUCLEOTIDE SEQUENCE</scope>
    <source>
        <strain evidence="3">Duluth1</strain>
        <tissue evidence="3">Whole animal</tissue>
    </source>
</reference>
<dbReference type="PANTHER" id="PTHR15948">
    <property type="entry name" value="G-PROTEIN COUPLED RECEPTOR 89-RELATED"/>
    <property type="match status" value="1"/>
</dbReference>
<evidence type="ECO:0000313" key="3">
    <source>
        <dbReference type="EMBL" id="KAH3715871.1"/>
    </source>
</evidence>
<accession>A0A9D4C208</accession>
<evidence type="ECO:0000256" key="1">
    <source>
        <dbReference type="SAM" id="Phobius"/>
    </source>
</evidence>
<feature type="transmembrane region" description="Helical" evidence="1">
    <location>
        <begin position="42"/>
        <end position="64"/>
    </location>
</feature>
<dbReference type="GO" id="GO:0051452">
    <property type="term" value="P:intracellular pH reduction"/>
    <property type="evidence" value="ECO:0007669"/>
    <property type="project" value="TreeGrafter"/>
</dbReference>
<dbReference type="GO" id="GO:0032580">
    <property type="term" value="C:Golgi cisterna membrane"/>
    <property type="evidence" value="ECO:0007669"/>
    <property type="project" value="TreeGrafter"/>
</dbReference>
<protein>
    <recommendedName>
        <fullName evidence="2">Abscisic acid G-protein coupled receptor-like domain-containing protein</fullName>
    </recommendedName>
</protein>
<keyword evidence="1" id="KW-1133">Transmembrane helix</keyword>
<keyword evidence="1" id="KW-0812">Transmembrane</keyword>
<sequence length="71" mass="8137">MSTVNIIFERVGKVDPVTRGIEMAVNYLEKQFDREQQIQSNIIVLCLAQIMGMYFVSSMLLMGMNMPLEYG</sequence>
<dbReference type="Proteomes" id="UP000828390">
    <property type="component" value="Unassembled WGS sequence"/>
</dbReference>
<dbReference type="InterPro" id="IPR015672">
    <property type="entry name" value="GPHR/GTG"/>
</dbReference>